<dbReference type="RefSeq" id="YP_010667106.1">
    <property type="nucleotide sequence ID" value="NC_070949.1"/>
</dbReference>
<evidence type="ECO:0000313" key="2">
    <source>
        <dbReference type="Proteomes" id="UP000349651"/>
    </source>
</evidence>
<keyword evidence="2" id="KW-1185">Reference proteome</keyword>
<accession>A0A5Q2F7U7</accession>
<proteinExistence type="predicted"/>
<protein>
    <submittedName>
        <fullName evidence="1">Uncharacterized protein</fullName>
    </submittedName>
</protein>
<sequence>MKKTAILLFTVIAFGASAATTYTKDELNSMDASGQYPAQEAPITKSVEAISFGQCKENASSIYNQVSGNYPAKEIVNTGILYVVKIWTNDGAIMVSCSEPDGKKVVTQSSYK</sequence>
<dbReference type="Proteomes" id="UP000349651">
    <property type="component" value="Segment"/>
</dbReference>
<dbReference type="EMBL" id="MN602881">
    <property type="protein sequence ID" value="QGF21977.1"/>
    <property type="molecule type" value="Genomic_DNA"/>
</dbReference>
<reference evidence="1 2" key="1">
    <citation type="submission" date="2019-10" db="EMBL/GenBank/DDBJ databases">
        <title>Complete genome sequence of Erwinia phage Midgardsormr38.</title>
        <authorList>
            <person name="Dislers A."/>
            <person name="Zrelovs N."/>
            <person name="Kazaks A."/>
        </authorList>
    </citation>
    <scope>NUCLEOTIDE SEQUENCE [LARGE SCALE GENOMIC DNA]</scope>
</reference>
<organism evidence="1 2">
    <name type="scientific">Erwinia phage Midgardsormr38</name>
    <dbReference type="NCBI Taxonomy" id="2663326"/>
    <lineage>
        <taxon>Viruses</taxon>
        <taxon>Duplodnaviria</taxon>
        <taxon>Heunggongvirae</taxon>
        <taxon>Uroviricota</taxon>
        <taxon>Caudoviricetes</taxon>
        <taxon>Midgardsormrvirus</taxon>
        <taxon>Midgardsormrvirus midgardsormr38</taxon>
    </lineage>
</organism>
<dbReference type="GeneID" id="77943218"/>
<name>A0A5Q2F7U7_9CAUD</name>
<dbReference type="KEGG" id="vg:77943218"/>
<evidence type="ECO:0000313" key="1">
    <source>
        <dbReference type="EMBL" id="QGF21977.1"/>
    </source>
</evidence>